<dbReference type="PANTHER" id="PTHR42850">
    <property type="entry name" value="METALLOPHOSPHOESTERASE"/>
    <property type="match status" value="1"/>
</dbReference>
<protein>
    <submittedName>
        <fullName evidence="2">Serine/threonine protein phosphatase 1</fullName>
    </submittedName>
</protein>
<reference evidence="3" key="1">
    <citation type="submission" date="2016-11" db="EMBL/GenBank/DDBJ databases">
        <authorList>
            <person name="Varghese N."/>
            <person name="Submissions S."/>
        </authorList>
    </citation>
    <scope>NUCLEOTIDE SEQUENCE [LARGE SCALE GENOMIC DNA]</scope>
    <source>
        <strain evidence="3">DSM 22212</strain>
    </source>
</reference>
<evidence type="ECO:0000259" key="1">
    <source>
        <dbReference type="Pfam" id="PF00149"/>
    </source>
</evidence>
<accession>A0A1M6W399</accession>
<dbReference type="EMBL" id="FRAU01000007">
    <property type="protein sequence ID" value="SHK88118.1"/>
    <property type="molecule type" value="Genomic_DNA"/>
</dbReference>
<dbReference type="InterPro" id="IPR050126">
    <property type="entry name" value="Ap4A_hydrolase"/>
</dbReference>
<name>A0A1M6W399_9BACT</name>
<keyword evidence="3" id="KW-1185">Reference proteome</keyword>
<evidence type="ECO:0000313" key="2">
    <source>
        <dbReference type="EMBL" id="SHK88118.1"/>
    </source>
</evidence>
<dbReference type="InterPro" id="IPR006186">
    <property type="entry name" value="Ser/Thr-sp_prot-phosphatase"/>
</dbReference>
<dbReference type="Gene3D" id="3.60.21.10">
    <property type="match status" value="1"/>
</dbReference>
<sequence>MALIAIGDIHGCARTLDALLDRLAPTRDDQLIFIGDYVDRGPNARGVIERLLQLREEIPCIFLRGNHEALMLNYLDHGEADLWFINGGLTTLNSYREDGIHIPEAHEIFIRETLLYYETPDFFFVHGGLKPHLSIAENLRRFAHTELFLWEREHLNAPRFAWEKTVVCGHTPVPEPINRDKLIAIDTGCVYPHPGLGRLTAVRLPERTFISIPRQDLI</sequence>
<dbReference type="GO" id="GO:0005737">
    <property type="term" value="C:cytoplasm"/>
    <property type="evidence" value="ECO:0007669"/>
    <property type="project" value="TreeGrafter"/>
</dbReference>
<dbReference type="OrthoDB" id="9808081at2"/>
<dbReference type="PANTHER" id="PTHR42850:SF4">
    <property type="entry name" value="ZINC-DEPENDENT ENDOPOLYPHOSPHATASE"/>
    <property type="match status" value="1"/>
</dbReference>
<dbReference type="RefSeq" id="WP_072716036.1">
    <property type="nucleotide sequence ID" value="NZ_FRAU01000007.1"/>
</dbReference>
<dbReference type="Pfam" id="PF00149">
    <property type="entry name" value="Metallophos"/>
    <property type="match status" value="1"/>
</dbReference>
<dbReference type="GO" id="GO:0016791">
    <property type="term" value="F:phosphatase activity"/>
    <property type="evidence" value="ECO:0007669"/>
    <property type="project" value="TreeGrafter"/>
</dbReference>
<dbReference type="GO" id="GO:0008803">
    <property type="term" value="F:bis(5'-nucleosyl)-tetraphosphatase (symmetrical) activity"/>
    <property type="evidence" value="ECO:0007669"/>
    <property type="project" value="TreeGrafter"/>
</dbReference>
<dbReference type="STRING" id="633813.SAMN04488087_2219"/>
<dbReference type="GO" id="GO:0110154">
    <property type="term" value="P:RNA decapping"/>
    <property type="evidence" value="ECO:0007669"/>
    <property type="project" value="TreeGrafter"/>
</dbReference>
<dbReference type="PRINTS" id="PR00114">
    <property type="entry name" value="STPHPHTASE"/>
</dbReference>
<dbReference type="SUPFAM" id="SSF56300">
    <property type="entry name" value="Metallo-dependent phosphatases"/>
    <property type="match status" value="1"/>
</dbReference>
<dbReference type="CDD" id="cd00144">
    <property type="entry name" value="MPP_PPP_family"/>
    <property type="match status" value="1"/>
</dbReference>
<gene>
    <name evidence="2" type="ORF">SAMN04488087_2219</name>
</gene>
<dbReference type="AlphaFoldDB" id="A0A1M6W399"/>
<proteinExistence type="predicted"/>
<evidence type="ECO:0000313" key="3">
    <source>
        <dbReference type="Proteomes" id="UP000185812"/>
    </source>
</evidence>
<feature type="domain" description="Calcineurin-like phosphoesterase" evidence="1">
    <location>
        <begin position="3"/>
        <end position="174"/>
    </location>
</feature>
<dbReference type="Proteomes" id="UP000185812">
    <property type="component" value="Unassembled WGS sequence"/>
</dbReference>
<organism evidence="2 3">
    <name type="scientific">Rhodothermus profundi</name>
    <dbReference type="NCBI Taxonomy" id="633813"/>
    <lineage>
        <taxon>Bacteria</taxon>
        <taxon>Pseudomonadati</taxon>
        <taxon>Rhodothermota</taxon>
        <taxon>Rhodothermia</taxon>
        <taxon>Rhodothermales</taxon>
        <taxon>Rhodothermaceae</taxon>
        <taxon>Rhodothermus</taxon>
    </lineage>
</organism>
<dbReference type="InterPro" id="IPR004843">
    <property type="entry name" value="Calcineurin-like_PHP"/>
</dbReference>
<dbReference type="InterPro" id="IPR029052">
    <property type="entry name" value="Metallo-depent_PP-like"/>
</dbReference>